<evidence type="ECO:0000313" key="1">
    <source>
        <dbReference type="EMBL" id="OAA57973.1"/>
    </source>
</evidence>
<comment type="caution">
    <text evidence="1">The sequence shown here is derived from an EMBL/GenBank/DDBJ whole genome shotgun (WGS) entry which is preliminary data.</text>
</comment>
<keyword evidence="2" id="KW-1185">Reference proteome</keyword>
<name>A0A167QUB0_9HYPO</name>
<reference evidence="1 2" key="1">
    <citation type="journal article" date="2016" name="Genome Biol. Evol.">
        <title>Divergent and convergent evolution of fungal pathogenicity.</title>
        <authorList>
            <person name="Shang Y."/>
            <person name="Xiao G."/>
            <person name="Zheng P."/>
            <person name="Cen K."/>
            <person name="Zhan S."/>
            <person name="Wang C."/>
        </authorList>
    </citation>
    <scope>NUCLEOTIDE SEQUENCE [LARGE SCALE GENOMIC DNA]</scope>
    <source>
        <strain evidence="1 2">RCEF 264</strain>
    </source>
</reference>
<sequence length="138" mass="15165">MFAAVRLKPLWGGDPNAVPITVAFYNDSGSTVQTLLPVDIHLFGPTWDTYLTVSQVSVRLATGVVTMDSAIVHMQILDYDGTPLTPFFDQRVVVNRTTDTRLSGNQMRNHLYFATAPGIDRLYVAAKKNGIVSQLPVV</sequence>
<organism evidence="1 2">
    <name type="scientific">Niveomyces insectorum RCEF 264</name>
    <dbReference type="NCBI Taxonomy" id="1081102"/>
    <lineage>
        <taxon>Eukaryota</taxon>
        <taxon>Fungi</taxon>
        <taxon>Dikarya</taxon>
        <taxon>Ascomycota</taxon>
        <taxon>Pezizomycotina</taxon>
        <taxon>Sordariomycetes</taxon>
        <taxon>Hypocreomycetidae</taxon>
        <taxon>Hypocreales</taxon>
        <taxon>Cordycipitaceae</taxon>
        <taxon>Niveomyces</taxon>
    </lineage>
</organism>
<dbReference type="AlphaFoldDB" id="A0A167QUB0"/>
<evidence type="ECO:0000313" key="2">
    <source>
        <dbReference type="Proteomes" id="UP000076874"/>
    </source>
</evidence>
<gene>
    <name evidence="1" type="ORF">SPI_06858</name>
</gene>
<accession>A0A167QUB0</accession>
<dbReference type="Proteomes" id="UP000076874">
    <property type="component" value="Unassembled WGS sequence"/>
</dbReference>
<dbReference type="OrthoDB" id="5243439at2759"/>
<protein>
    <submittedName>
        <fullName evidence="1">Uncharacterized protein</fullName>
    </submittedName>
</protein>
<proteinExistence type="predicted"/>
<dbReference type="EMBL" id="AZHD01000013">
    <property type="protein sequence ID" value="OAA57973.1"/>
    <property type="molecule type" value="Genomic_DNA"/>
</dbReference>
<dbReference type="STRING" id="1081102.A0A167QUB0"/>